<dbReference type="OrthoDB" id="8677713at2"/>
<comment type="caution">
    <text evidence="10">The sequence shown here is derived from an EMBL/GenBank/DDBJ whole genome shotgun (WGS) entry which is preliminary data.</text>
</comment>
<sequence length="380" mass="40632">MTTLDSPEKTLFTSTTQAFLEKEVPLRRVRELHSAGLSFDPAWWRRAAELGWTGLLVPEELGGGSVSDSGLADLAMVAEQLGKTVAPGPLYPVSVVLAALVECADPQPHIATIEGLMSGETVASWAVSEPGRGWAPLSPAVTATPADSGYRIDGTKDRVEAGAQSAVLLVVARCGDGLRQFLVPTDAPGVTVEPQQSVDLVKQYARVRFDGVVVQRSAAVGTAAETAALVERQGHISQTLQCAEVVGILQTVFDLTVQWALDRHTFGRPLASYQALKHKFADMKLWLEACRATTAAAVADVAANSPGAGLSASVAKSYVGEMAGQIVQACVQMHGGIGVTWEHDLHLYLRRVTLYRSMFGTPEEHNLRVYGYEKAGRSNR</sequence>
<keyword evidence="4 6" id="KW-0274">FAD</keyword>
<dbReference type="InterPro" id="IPR013786">
    <property type="entry name" value="AcylCoA_DH/ox_N"/>
</dbReference>
<protein>
    <submittedName>
        <fullName evidence="10">Acyl-CoA dehydrogenase</fullName>
    </submittedName>
</protein>
<dbReference type="PANTHER" id="PTHR43884">
    <property type="entry name" value="ACYL-COA DEHYDROGENASE"/>
    <property type="match status" value="1"/>
</dbReference>
<proteinExistence type="inferred from homology"/>
<evidence type="ECO:0000256" key="6">
    <source>
        <dbReference type="RuleBase" id="RU362125"/>
    </source>
</evidence>
<evidence type="ECO:0000256" key="5">
    <source>
        <dbReference type="ARBA" id="ARBA00023002"/>
    </source>
</evidence>
<comment type="similarity">
    <text evidence="2 6">Belongs to the acyl-CoA dehydrogenase family.</text>
</comment>
<dbReference type="PANTHER" id="PTHR43884:SF20">
    <property type="entry name" value="ACYL-COA DEHYDROGENASE FADE28"/>
    <property type="match status" value="1"/>
</dbReference>
<evidence type="ECO:0000256" key="3">
    <source>
        <dbReference type="ARBA" id="ARBA00022630"/>
    </source>
</evidence>
<gene>
    <name evidence="10" type="ORF">BST44_01250</name>
</gene>
<dbReference type="EMBL" id="MVIJ01000001">
    <property type="protein sequence ID" value="ORB76180.1"/>
    <property type="molecule type" value="Genomic_DNA"/>
</dbReference>
<evidence type="ECO:0000259" key="9">
    <source>
        <dbReference type="Pfam" id="PF02771"/>
    </source>
</evidence>
<dbReference type="RefSeq" id="WP_083174503.1">
    <property type="nucleotide sequence ID" value="NZ_MVIJ01000001.1"/>
</dbReference>
<dbReference type="InterPro" id="IPR009075">
    <property type="entry name" value="AcylCo_DH/oxidase_C"/>
</dbReference>
<keyword evidence="11" id="KW-1185">Reference proteome</keyword>
<evidence type="ECO:0000259" key="7">
    <source>
        <dbReference type="Pfam" id="PF00441"/>
    </source>
</evidence>
<feature type="domain" description="Acyl-CoA oxidase/dehydrogenase middle" evidence="8">
    <location>
        <begin position="125"/>
        <end position="197"/>
    </location>
</feature>
<keyword evidence="5 6" id="KW-0560">Oxidoreductase</keyword>
<dbReference type="SUPFAM" id="SSF56645">
    <property type="entry name" value="Acyl-CoA dehydrogenase NM domain-like"/>
    <property type="match status" value="1"/>
</dbReference>
<dbReference type="CDD" id="cd00567">
    <property type="entry name" value="ACAD"/>
    <property type="match status" value="1"/>
</dbReference>
<dbReference type="InterPro" id="IPR009100">
    <property type="entry name" value="AcylCoA_DH/oxidase_NM_dom_sf"/>
</dbReference>
<dbReference type="Proteomes" id="UP000192601">
    <property type="component" value="Unassembled WGS sequence"/>
</dbReference>
<evidence type="ECO:0000256" key="1">
    <source>
        <dbReference type="ARBA" id="ARBA00001974"/>
    </source>
</evidence>
<dbReference type="Pfam" id="PF00441">
    <property type="entry name" value="Acyl-CoA_dh_1"/>
    <property type="match status" value="1"/>
</dbReference>
<dbReference type="InterPro" id="IPR006091">
    <property type="entry name" value="Acyl-CoA_Oxase/DH_mid-dom"/>
</dbReference>
<dbReference type="SUPFAM" id="SSF47203">
    <property type="entry name" value="Acyl-CoA dehydrogenase C-terminal domain-like"/>
    <property type="match status" value="1"/>
</dbReference>
<evidence type="ECO:0000313" key="11">
    <source>
        <dbReference type="Proteomes" id="UP000192601"/>
    </source>
</evidence>
<reference evidence="10 11" key="1">
    <citation type="submission" date="2017-02" db="EMBL/GenBank/DDBJ databases">
        <title>The new phylogeny of genus Mycobacterium.</title>
        <authorList>
            <person name="Tortoli E."/>
            <person name="Trovato A."/>
            <person name="Cirillo D.M."/>
        </authorList>
    </citation>
    <scope>NUCLEOTIDE SEQUENCE [LARGE SCALE GENOMIC DNA]</scope>
    <source>
        <strain evidence="10 11">DSM 43992</strain>
    </source>
</reference>
<keyword evidence="3 6" id="KW-0285">Flavoprotein</keyword>
<accession>A0A1X0KLR4</accession>
<evidence type="ECO:0000256" key="4">
    <source>
        <dbReference type="ARBA" id="ARBA00022827"/>
    </source>
</evidence>
<dbReference type="GO" id="GO:0003995">
    <property type="term" value="F:acyl-CoA dehydrogenase activity"/>
    <property type="evidence" value="ECO:0007669"/>
    <property type="project" value="TreeGrafter"/>
</dbReference>
<dbReference type="Pfam" id="PF02770">
    <property type="entry name" value="Acyl-CoA_dh_M"/>
    <property type="match status" value="1"/>
</dbReference>
<comment type="cofactor">
    <cofactor evidence="1 6">
        <name>FAD</name>
        <dbReference type="ChEBI" id="CHEBI:57692"/>
    </cofactor>
</comment>
<dbReference type="Gene3D" id="1.10.540.10">
    <property type="entry name" value="Acyl-CoA dehydrogenase/oxidase, N-terminal domain"/>
    <property type="match status" value="1"/>
</dbReference>
<dbReference type="STRING" id="1783.BST44_01250"/>
<evidence type="ECO:0000256" key="2">
    <source>
        <dbReference type="ARBA" id="ARBA00009347"/>
    </source>
</evidence>
<organism evidence="10 11">
    <name type="scientific">Mycobacterium scrofulaceum</name>
    <dbReference type="NCBI Taxonomy" id="1783"/>
    <lineage>
        <taxon>Bacteria</taxon>
        <taxon>Bacillati</taxon>
        <taxon>Actinomycetota</taxon>
        <taxon>Actinomycetes</taxon>
        <taxon>Mycobacteriales</taxon>
        <taxon>Mycobacteriaceae</taxon>
        <taxon>Mycobacterium</taxon>
    </lineage>
</organism>
<evidence type="ECO:0000259" key="8">
    <source>
        <dbReference type="Pfam" id="PF02770"/>
    </source>
</evidence>
<name>A0A1X0KLR4_MYCSC</name>
<dbReference type="InterPro" id="IPR036250">
    <property type="entry name" value="AcylCo_DH-like_C"/>
</dbReference>
<dbReference type="InterPro" id="IPR037069">
    <property type="entry name" value="AcylCoA_DH/ox_N_sf"/>
</dbReference>
<dbReference type="AlphaFoldDB" id="A0A1X0KLR4"/>
<dbReference type="GO" id="GO:0050660">
    <property type="term" value="F:flavin adenine dinucleotide binding"/>
    <property type="evidence" value="ECO:0007669"/>
    <property type="project" value="InterPro"/>
</dbReference>
<dbReference type="Gene3D" id="2.40.110.10">
    <property type="entry name" value="Butyryl-CoA Dehydrogenase, subunit A, domain 2"/>
    <property type="match status" value="1"/>
</dbReference>
<dbReference type="Pfam" id="PF02771">
    <property type="entry name" value="Acyl-CoA_dh_N"/>
    <property type="match status" value="1"/>
</dbReference>
<dbReference type="InterPro" id="IPR046373">
    <property type="entry name" value="Acyl-CoA_Oxase/DH_mid-dom_sf"/>
</dbReference>
<evidence type="ECO:0000313" key="10">
    <source>
        <dbReference type="EMBL" id="ORB76180.1"/>
    </source>
</evidence>
<feature type="domain" description="Acyl-CoA dehydrogenase/oxidase N-terminal" evidence="9">
    <location>
        <begin position="7"/>
        <end position="104"/>
    </location>
</feature>
<dbReference type="Gene3D" id="1.20.140.10">
    <property type="entry name" value="Butyryl-CoA Dehydrogenase, subunit A, domain 3"/>
    <property type="match status" value="1"/>
</dbReference>
<feature type="domain" description="Acyl-CoA dehydrogenase/oxidase C-terminal" evidence="7">
    <location>
        <begin position="240"/>
        <end position="363"/>
    </location>
</feature>